<comment type="caution">
    <text evidence="1">The sequence shown here is derived from an EMBL/GenBank/DDBJ whole genome shotgun (WGS) entry which is preliminary data.</text>
</comment>
<keyword evidence="2" id="KW-1185">Reference proteome</keyword>
<dbReference type="Proteomes" id="UP001208794">
    <property type="component" value="Unassembled WGS sequence"/>
</dbReference>
<name>A0ABT3M5B0_9LEPT</name>
<sequence length="313" mass="36633">MNITYNPYETNKAKLNFEENYHIKSILLEGEWNNDVFEFVLKNNILGLFFNFVKGSKATDFDFLENLSHFQLLNIISTPIDNLDKIKYLSELKVLSLQCHIKKGIDFSNLKKLEKCFLYWNKGADLIFKCINIKNLSIDSFKSKYIPENWSNEELVQLEIYRSDLVDLKKIKLLKNIRKLSLYNCKKLSDLDDLELFENLEWLTINGSKQIKNFNVISKLKKLKVLDLSDSGKIPTIEFIKNLINLQSFAFAGSNTYIEDGNLLPLTKLNKLSMLMFAPKKNYSLKLLKKWNWENFDSPDVLLEEISNKPHYA</sequence>
<dbReference type="EMBL" id="JAMQPR010000001">
    <property type="protein sequence ID" value="MCW7503570.1"/>
    <property type="molecule type" value="Genomic_DNA"/>
</dbReference>
<dbReference type="SUPFAM" id="SSF52058">
    <property type="entry name" value="L domain-like"/>
    <property type="match status" value="1"/>
</dbReference>
<reference evidence="1 2" key="1">
    <citation type="submission" date="2022-06" db="EMBL/GenBank/DDBJ databases">
        <title>Leptospira isolates from biofilms formed at urban environments.</title>
        <authorList>
            <person name="Ribeiro P.S."/>
            <person name="Sousa T."/>
            <person name="Carvalho N."/>
            <person name="Aburjaile F."/>
            <person name="Neves F."/>
            <person name="Oliveira D."/>
            <person name="Blanco L."/>
            <person name="Lima J."/>
            <person name="Costa F."/>
            <person name="Brenig B."/>
            <person name="Soares S."/>
            <person name="Ramos R."/>
            <person name="Goes-Neto A."/>
            <person name="Matiuzzi M."/>
            <person name="Azevedo V."/>
            <person name="Ristow P."/>
        </authorList>
    </citation>
    <scope>NUCLEOTIDE SEQUENCE [LARGE SCALE GENOMIC DNA]</scope>
    <source>
        <strain evidence="1 2">VSF14</strain>
    </source>
</reference>
<organism evidence="1 2">
    <name type="scientific">Leptospira paudalimensis</name>
    <dbReference type="NCBI Taxonomy" id="2950024"/>
    <lineage>
        <taxon>Bacteria</taxon>
        <taxon>Pseudomonadati</taxon>
        <taxon>Spirochaetota</taxon>
        <taxon>Spirochaetia</taxon>
        <taxon>Leptospirales</taxon>
        <taxon>Leptospiraceae</taxon>
        <taxon>Leptospira</taxon>
    </lineage>
</organism>
<dbReference type="Gene3D" id="3.80.10.10">
    <property type="entry name" value="Ribonuclease Inhibitor"/>
    <property type="match status" value="1"/>
</dbReference>
<evidence type="ECO:0000313" key="2">
    <source>
        <dbReference type="Proteomes" id="UP001208794"/>
    </source>
</evidence>
<protein>
    <recommendedName>
        <fullName evidence="3">Leucine-rich repeat domain-containing protein</fullName>
    </recommendedName>
</protein>
<evidence type="ECO:0000313" key="1">
    <source>
        <dbReference type="EMBL" id="MCW7503570.1"/>
    </source>
</evidence>
<accession>A0ABT3M5B0</accession>
<dbReference type="RefSeq" id="WP_265357530.1">
    <property type="nucleotide sequence ID" value="NZ_JAMQPR010000001.1"/>
</dbReference>
<proteinExistence type="predicted"/>
<evidence type="ECO:0008006" key="3">
    <source>
        <dbReference type="Google" id="ProtNLM"/>
    </source>
</evidence>
<dbReference type="InterPro" id="IPR032675">
    <property type="entry name" value="LRR_dom_sf"/>
</dbReference>
<gene>
    <name evidence="1" type="ORF">ND855_05490</name>
</gene>